<dbReference type="InterPro" id="IPR011333">
    <property type="entry name" value="SKP1/BTB/POZ_sf"/>
</dbReference>
<dbReference type="Proteomes" id="UP000726737">
    <property type="component" value="Unassembled WGS sequence"/>
</dbReference>
<dbReference type="OrthoDB" id="6359816at2759"/>
<proteinExistence type="predicted"/>
<comment type="caution">
    <text evidence="2">The sequence shown here is derived from an EMBL/GenBank/DDBJ whole genome shotgun (WGS) entry which is preliminary data.</text>
</comment>
<dbReference type="Gene3D" id="3.30.710.10">
    <property type="entry name" value="Potassium Channel Kv1.1, Chain A"/>
    <property type="match status" value="1"/>
</dbReference>
<keyword evidence="3" id="KW-1185">Reference proteome</keyword>
<name>A0A9P6U3D5_9FUNG</name>
<dbReference type="EMBL" id="JAAAJA010000243">
    <property type="protein sequence ID" value="KAG0257861.1"/>
    <property type="molecule type" value="Genomic_DNA"/>
</dbReference>
<evidence type="ECO:0000313" key="2">
    <source>
        <dbReference type="EMBL" id="KAG0257861.1"/>
    </source>
</evidence>
<evidence type="ECO:0000259" key="1">
    <source>
        <dbReference type="PROSITE" id="PS50097"/>
    </source>
</evidence>
<dbReference type="AlphaFoldDB" id="A0A9P6U3D5"/>
<dbReference type="SUPFAM" id="SSF54695">
    <property type="entry name" value="POZ domain"/>
    <property type="match status" value="1"/>
</dbReference>
<sequence length="299" mass="33767">MPPETPWSPTSTPTSTKMAENVEVPLGEAMHRKEYQFEIVLSSGKTLCRESKTGESKLDMKDLQEQTQSIMKILLGDIHSVDIQFIFSKDKTYSNIGLWAHRSILSRHKSFADLIEKTIKSRGGNGTEPGFLTIHIDNFTLATFCCLLRYLYTGEIGHSIDSSQFAFSTLDPAAVVVRDASSGCVKDNVKWSPLEPTSSWQLKDVRWTELLFLSDHFGITSLRNQCKDNVIESIDDRNVIEILFEVGCSFEGVKAAGLDYVADNKESLFKDGNDPFEEYRCRKECYTLMVEVMKRMSGN</sequence>
<accession>A0A9P6U3D5</accession>
<evidence type="ECO:0000313" key="3">
    <source>
        <dbReference type="Proteomes" id="UP000726737"/>
    </source>
</evidence>
<protein>
    <recommendedName>
        <fullName evidence="1">BTB domain-containing protein</fullName>
    </recommendedName>
</protein>
<feature type="domain" description="BTB" evidence="1">
    <location>
        <begin position="81"/>
        <end position="160"/>
    </location>
</feature>
<organism evidence="2 3">
    <name type="scientific">Mortierella polycephala</name>
    <dbReference type="NCBI Taxonomy" id="41804"/>
    <lineage>
        <taxon>Eukaryota</taxon>
        <taxon>Fungi</taxon>
        <taxon>Fungi incertae sedis</taxon>
        <taxon>Mucoromycota</taxon>
        <taxon>Mortierellomycotina</taxon>
        <taxon>Mortierellomycetes</taxon>
        <taxon>Mortierellales</taxon>
        <taxon>Mortierellaceae</taxon>
        <taxon>Mortierella</taxon>
    </lineage>
</organism>
<dbReference type="CDD" id="cd18186">
    <property type="entry name" value="BTB_POZ_ZBTB_KLHL-like"/>
    <property type="match status" value="1"/>
</dbReference>
<dbReference type="InterPro" id="IPR000210">
    <property type="entry name" value="BTB/POZ_dom"/>
</dbReference>
<dbReference type="PANTHER" id="PTHR24413">
    <property type="entry name" value="SPECKLE-TYPE POZ PROTEIN"/>
    <property type="match status" value="1"/>
</dbReference>
<dbReference type="PROSITE" id="PS50097">
    <property type="entry name" value="BTB"/>
    <property type="match status" value="1"/>
</dbReference>
<gene>
    <name evidence="2" type="ORF">BG011_003714</name>
</gene>
<reference evidence="2" key="1">
    <citation type="journal article" date="2020" name="Fungal Divers.">
        <title>Resolving the Mortierellaceae phylogeny through synthesis of multi-gene phylogenetics and phylogenomics.</title>
        <authorList>
            <person name="Vandepol N."/>
            <person name="Liber J."/>
            <person name="Desiro A."/>
            <person name="Na H."/>
            <person name="Kennedy M."/>
            <person name="Barry K."/>
            <person name="Grigoriev I.V."/>
            <person name="Miller A.N."/>
            <person name="O'Donnell K."/>
            <person name="Stajich J.E."/>
            <person name="Bonito G."/>
        </authorList>
    </citation>
    <scope>NUCLEOTIDE SEQUENCE</scope>
    <source>
        <strain evidence="2">KOD948</strain>
    </source>
</reference>